<evidence type="ECO:0000256" key="2">
    <source>
        <dbReference type="SAM" id="Phobius"/>
    </source>
</evidence>
<evidence type="ECO:0000313" key="3">
    <source>
        <dbReference type="EMBL" id="CDR98601.1"/>
    </source>
</evidence>
<feature type="transmembrane region" description="Helical" evidence="2">
    <location>
        <begin position="135"/>
        <end position="156"/>
    </location>
</feature>
<feature type="compositionally biased region" description="Basic and acidic residues" evidence="1">
    <location>
        <begin position="39"/>
        <end position="61"/>
    </location>
</feature>
<sequence length="570" mass="62246">MQKRDNKSQTAGGWTRHHTRKQVRDKQDPDHHKKKHHHPQADQHDNKQDETKSSDRPHKTENGAAGVESADDPSSNAQTQQPVQPPNESTPLQPPTSSNSDLQAPAIAPDAPQPQTQRISAPEPASHSTTPSIPVIAGAVLGGVVLLLALVSLVAYKCSRRKKASTRSKQVARHAVSQSPWASRTDLMGNLSDSQYASFRTDDCQQQWPYLQRDRSRTVSEQDHVKVSLPSEPLQGEASVVHREHGPGHISKPNLSEQSGVELAQLSAVPQETPSHLDHNLLGEPSLREAETTFEGGDDTQIDRCLSYYMKRRTVTSMHPEAPSALPSPLPPDLDHPPSPSQNSALRRSFKFAKTANLLEKIRRSQIRLNDEALSKARSEGFRFSRAPDARVVTEEPCPSSASSANSTEATKYDVSSSFSPENLTGAKIPAHWRPHSHLQKGKTPAIGDQDNLGSSPASEPHSAFEYAEYYDTYLPGAVHTSGRAALTANDAEDGYALPWSNHSPCRSSALSPRRSENASMRQRSATFSQGSPLAWPESASLETDDAASKSHLSGVSCRESAQVDEVIRF</sequence>
<protein>
    <submittedName>
        <fullName evidence="3">Uncharacterized protein</fullName>
    </submittedName>
</protein>
<feature type="compositionally biased region" description="Polar residues" evidence="1">
    <location>
        <begin position="518"/>
        <end position="532"/>
    </location>
</feature>
<name>A0A0F7RRJ8_9BASI</name>
<reference evidence="5" key="1">
    <citation type="submission" date="2014-06" db="EMBL/GenBank/DDBJ databases">
        <authorList>
            <person name="Berkman P.J."/>
        </authorList>
    </citation>
    <scope>NUCLEOTIDE SEQUENCE [LARGE SCALE GENOMIC DNA]</scope>
</reference>
<feature type="compositionally biased region" description="Low complexity" evidence="1">
    <location>
        <begin position="395"/>
        <end position="410"/>
    </location>
</feature>
<keyword evidence="2" id="KW-0472">Membrane</keyword>
<feature type="compositionally biased region" description="Low complexity" evidence="1">
    <location>
        <begin position="103"/>
        <end position="117"/>
    </location>
</feature>
<feature type="compositionally biased region" description="Polar residues" evidence="1">
    <location>
        <begin position="72"/>
        <end position="102"/>
    </location>
</feature>
<dbReference type="OrthoDB" id="2556187at2759"/>
<feature type="region of interest" description="Disordered" evidence="1">
    <location>
        <begin position="393"/>
        <end position="420"/>
    </location>
</feature>
<dbReference type="AlphaFoldDB" id="A0A0F7RRJ8"/>
<evidence type="ECO:0000313" key="5">
    <source>
        <dbReference type="Proteomes" id="UP000242770"/>
    </source>
</evidence>
<evidence type="ECO:0000256" key="1">
    <source>
        <dbReference type="SAM" id="MobiDB-lite"/>
    </source>
</evidence>
<feature type="compositionally biased region" description="Pro residues" evidence="1">
    <location>
        <begin position="326"/>
        <end position="340"/>
    </location>
</feature>
<feature type="region of interest" description="Disordered" evidence="1">
    <location>
        <begin position="317"/>
        <end position="344"/>
    </location>
</feature>
<dbReference type="Proteomes" id="UP000242770">
    <property type="component" value="Unassembled WGS sequence"/>
</dbReference>
<keyword evidence="2" id="KW-0812">Transmembrane</keyword>
<keyword evidence="2" id="KW-1133">Transmembrane helix</keyword>
<keyword evidence="5" id="KW-1185">Reference proteome</keyword>
<feature type="region of interest" description="Disordered" evidence="1">
    <location>
        <begin position="499"/>
        <end position="556"/>
    </location>
</feature>
<feature type="compositionally biased region" description="Basic residues" evidence="1">
    <location>
        <begin position="162"/>
        <end position="172"/>
    </location>
</feature>
<dbReference type="EMBL" id="CCFA01000187">
    <property type="protein sequence ID" value="CDR98601.1"/>
    <property type="molecule type" value="Genomic_DNA"/>
</dbReference>
<proteinExistence type="predicted"/>
<evidence type="ECO:0000313" key="4">
    <source>
        <dbReference type="EMBL" id="CDU23118.1"/>
    </source>
</evidence>
<reference evidence="4" key="3">
    <citation type="submission" date="2014-06" db="EMBL/GenBank/DDBJ databases">
        <authorList>
            <person name="Ju J."/>
            <person name="Zhang J."/>
        </authorList>
    </citation>
    <scope>NUCLEOTIDE SEQUENCE</scope>
    <source>
        <strain evidence="4">SscI8</strain>
    </source>
</reference>
<accession>A0A0F7RRJ8</accession>
<dbReference type="EMBL" id="LK056662">
    <property type="protein sequence ID" value="CDU23118.1"/>
    <property type="molecule type" value="Genomic_DNA"/>
</dbReference>
<feature type="region of interest" description="Disordered" evidence="1">
    <location>
        <begin position="162"/>
        <end position="185"/>
    </location>
</feature>
<gene>
    <name evidence="3" type="primary">SSCI02820.1</name>
    <name evidence="4" type="ORF">SPSC_01748</name>
</gene>
<organism evidence="3 5">
    <name type="scientific">Sporisorium scitamineum</name>
    <dbReference type="NCBI Taxonomy" id="49012"/>
    <lineage>
        <taxon>Eukaryota</taxon>
        <taxon>Fungi</taxon>
        <taxon>Dikarya</taxon>
        <taxon>Basidiomycota</taxon>
        <taxon>Ustilaginomycotina</taxon>
        <taxon>Ustilaginomycetes</taxon>
        <taxon>Ustilaginales</taxon>
        <taxon>Ustilaginaceae</taxon>
        <taxon>Sporisorium</taxon>
    </lineage>
</organism>
<feature type="compositionally biased region" description="Basic and acidic residues" evidence="1">
    <location>
        <begin position="22"/>
        <end position="31"/>
    </location>
</feature>
<feature type="compositionally biased region" description="Polar residues" evidence="1">
    <location>
        <begin position="501"/>
        <end position="511"/>
    </location>
</feature>
<feature type="region of interest" description="Disordered" evidence="1">
    <location>
        <begin position="1"/>
        <end position="129"/>
    </location>
</feature>
<reference evidence="3" key="2">
    <citation type="submission" date="2014-06" db="EMBL/GenBank/DDBJ databases">
        <authorList>
            <person name="Berkman J.Paul."/>
        </authorList>
    </citation>
    <scope>NUCLEOTIDE SEQUENCE [LARGE SCALE GENOMIC DNA]</scope>
</reference>
<feature type="region of interest" description="Disordered" evidence="1">
    <location>
        <begin position="437"/>
        <end position="461"/>
    </location>
</feature>